<dbReference type="Proteomes" id="UP001146351">
    <property type="component" value="Unassembled WGS sequence"/>
</dbReference>
<comment type="caution">
    <text evidence="2">The sequence shown here is derived from an EMBL/GenBank/DDBJ whole genome shotgun (WGS) entry which is preliminary data.</text>
</comment>
<organism evidence="2 3">
    <name type="scientific">Penicillium capsulatum</name>
    <dbReference type="NCBI Taxonomy" id="69766"/>
    <lineage>
        <taxon>Eukaryota</taxon>
        <taxon>Fungi</taxon>
        <taxon>Dikarya</taxon>
        <taxon>Ascomycota</taxon>
        <taxon>Pezizomycotina</taxon>
        <taxon>Eurotiomycetes</taxon>
        <taxon>Eurotiomycetidae</taxon>
        <taxon>Eurotiales</taxon>
        <taxon>Aspergillaceae</taxon>
        <taxon>Penicillium</taxon>
    </lineage>
</organism>
<evidence type="ECO:0000313" key="3">
    <source>
        <dbReference type="Proteomes" id="UP001146351"/>
    </source>
</evidence>
<protein>
    <submittedName>
        <fullName evidence="2">Uncharacterized protein</fullName>
    </submittedName>
</protein>
<dbReference type="OrthoDB" id="76567at2759"/>
<sequence length="273" mass="30106">MFFGKADPSQAIYRSRRLDQSSESSSSSKAATFIWNPQASKPQSPTSSLLSSSPESVNLVRQIPAALFSTLVQNPEVPKEVRSSISPHNHSILYKITPGEYHEKIIWRFGKCLDRALENMGLSDDDFFFAGTGCKKGHSSETEPGTSFYPGTEPAPGAPWPWSSLVLEVGTSESVAQLYNDAQWWFANSGHQTKIVVLVSATPVTHDADVEIWMEVTSTRVGATTRAQDAHALERTKMASIRNGVMSGDTLVIDFEALMRRPARATHEKRMCK</sequence>
<keyword evidence="3" id="KW-1185">Reference proteome</keyword>
<dbReference type="EMBL" id="JAPQKO010000006">
    <property type="protein sequence ID" value="KAJ5155367.1"/>
    <property type="molecule type" value="Genomic_DNA"/>
</dbReference>
<evidence type="ECO:0000256" key="1">
    <source>
        <dbReference type="SAM" id="MobiDB-lite"/>
    </source>
</evidence>
<name>A0A9W9LGT8_9EURO</name>
<reference evidence="2" key="2">
    <citation type="journal article" date="2023" name="IMA Fungus">
        <title>Comparative genomic study of the Penicillium genus elucidates a diverse pangenome and 15 lateral gene transfer events.</title>
        <authorList>
            <person name="Petersen C."/>
            <person name="Sorensen T."/>
            <person name="Nielsen M.R."/>
            <person name="Sondergaard T.E."/>
            <person name="Sorensen J.L."/>
            <person name="Fitzpatrick D.A."/>
            <person name="Frisvad J.C."/>
            <person name="Nielsen K.L."/>
        </authorList>
    </citation>
    <scope>NUCLEOTIDE SEQUENCE</scope>
    <source>
        <strain evidence="2">IBT 21917</strain>
    </source>
</reference>
<proteinExistence type="predicted"/>
<reference evidence="2" key="1">
    <citation type="submission" date="2022-11" db="EMBL/GenBank/DDBJ databases">
        <authorList>
            <person name="Petersen C."/>
        </authorList>
    </citation>
    <scope>NUCLEOTIDE SEQUENCE</scope>
    <source>
        <strain evidence="2">IBT 21917</strain>
    </source>
</reference>
<evidence type="ECO:0000313" key="2">
    <source>
        <dbReference type="EMBL" id="KAJ5155367.1"/>
    </source>
</evidence>
<dbReference type="AlphaFoldDB" id="A0A9W9LGT8"/>
<gene>
    <name evidence="2" type="ORF">N7492_008170</name>
</gene>
<feature type="compositionally biased region" description="Low complexity" evidence="1">
    <location>
        <begin position="40"/>
        <end position="52"/>
    </location>
</feature>
<feature type="region of interest" description="Disordered" evidence="1">
    <location>
        <begin position="32"/>
        <end position="52"/>
    </location>
</feature>
<accession>A0A9W9LGT8</accession>